<keyword evidence="5" id="KW-0611">Plant defense</keyword>
<dbReference type="InterPro" id="IPR002182">
    <property type="entry name" value="NB-ARC"/>
</dbReference>
<proteinExistence type="inferred from homology"/>
<reference evidence="8" key="1">
    <citation type="submission" date="2015-04" db="UniProtKB">
        <authorList>
            <consortium name="EnsemblPlants"/>
        </authorList>
    </citation>
    <scope>IDENTIFICATION</scope>
</reference>
<dbReference type="EnsemblPlants" id="OPUNC02G06780.1">
    <property type="protein sequence ID" value="OPUNC02G06780.1"/>
    <property type="gene ID" value="OPUNC02G06780"/>
</dbReference>
<dbReference type="STRING" id="4537.A0A0E0JWY4"/>
<dbReference type="eggNOG" id="KOG4658">
    <property type="taxonomic scope" value="Eukaryota"/>
</dbReference>
<dbReference type="PANTHER" id="PTHR33377">
    <property type="entry name" value="OS10G0134700 PROTEIN-RELATED"/>
    <property type="match status" value="1"/>
</dbReference>
<evidence type="ECO:0000256" key="5">
    <source>
        <dbReference type="ARBA" id="ARBA00022821"/>
    </source>
</evidence>
<dbReference type="Pfam" id="PF00931">
    <property type="entry name" value="NB-ARC"/>
    <property type="match status" value="1"/>
</dbReference>
<evidence type="ECO:0000256" key="1">
    <source>
        <dbReference type="ARBA" id="ARBA00008894"/>
    </source>
</evidence>
<feature type="domain" description="NB-ARC" evidence="6">
    <location>
        <begin position="199"/>
        <end position="361"/>
    </location>
</feature>
<reference evidence="8" key="2">
    <citation type="submission" date="2018-05" db="EMBL/GenBank/DDBJ databases">
        <title>OpunRS2 (Oryza punctata Reference Sequence Version 2).</title>
        <authorList>
            <person name="Zhang J."/>
            <person name="Kudrna D."/>
            <person name="Lee S."/>
            <person name="Talag J."/>
            <person name="Welchert J."/>
            <person name="Wing R.A."/>
        </authorList>
    </citation>
    <scope>NUCLEOTIDE SEQUENCE [LARGE SCALE GENOMIC DNA]</scope>
</reference>
<dbReference type="OMA" id="PPEEYWF"/>
<evidence type="ECO:0000313" key="9">
    <source>
        <dbReference type="Proteomes" id="UP000026962"/>
    </source>
</evidence>
<evidence type="ECO:0000259" key="7">
    <source>
        <dbReference type="Pfam" id="PF18052"/>
    </source>
</evidence>
<organism evidence="8">
    <name type="scientific">Oryza punctata</name>
    <name type="common">Red rice</name>
    <dbReference type="NCBI Taxonomy" id="4537"/>
    <lineage>
        <taxon>Eukaryota</taxon>
        <taxon>Viridiplantae</taxon>
        <taxon>Streptophyta</taxon>
        <taxon>Embryophyta</taxon>
        <taxon>Tracheophyta</taxon>
        <taxon>Spermatophyta</taxon>
        <taxon>Magnoliopsida</taxon>
        <taxon>Liliopsida</taxon>
        <taxon>Poales</taxon>
        <taxon>Poaceae</taxon>
        <taxon>BOP clade</taxon>
        <taxon>Oryzoideae</taxon>
        <taxon>Oryzeae</taxon>
        <taxon>Oryzinae</taxon>
        <taxon>Oryza</taxon>
    </lineage>
</organism>
<dbReference type="Proteomes" id="UP000026962">
    <property type="component" value="Chromosome 2"/>
</dbReference>
<dbReference type="Gramene" id="OPUNC02G06780.1">
    <property type="protein sequence ID" value="OPUNC02G06780.1"/>
    <property type="gene ID" value="OPUNC02G06780"/>
</dbReference>
<evidence type="ECO:0000256" key="2">
    <source>
        <dbReference type="ARBA" id="ARBA00022614"/>
    </source>
</evidence>
<protein>
    <recommendedName>
        <fullName evidence="10">NB-ARC domain-containing protein</fullName>
    </recommendedName>
</protein>
<evidence type="ECO:0000256" key="3">
    <source>
        <dbReference type="ARBA" id="ARBA00022737"/>
    </source>
</evidence>
<evidence type="ECO:0008006" key="10">
    <source>
        <dbReference type="Google" id="ProtNLM"/>
    </source>
</evidence>
<dbReference type="SUPFAM" id="SSF52540">
    <property type="entry name" value="P-loop containing nucleoside triphosphate hydrolases"/>
    <property type="match status" value="1"/>
</dbReference>
<dbReference type="PANTHER" id="PTHR33377:SF102">
    <property type="entry name" value="OS02G0199200 PROTEIN"/>
    <property type="match status" value="1"/>
</dbReference>
<dbReference type="GO" id="GO:0043531">
    <property type="term" value="F:ADP binding"/>
    <property type="evidence" value="ECO:0007669"/>
    <property type="project" value="InterPro"/>
</dbReference>
<evidence type="ECO:0000313" key="8">
    <source>
        <dbReference type="EnsemblPlants" id="OPUNC02G06780.1"/>
    </source>
</evidence>
<keyword evidence="9" id="KW-1185">Reference proteome</keyword>
<keyword evidence="3" id="KW-0677">Repeat</keyword>
<keyword evidence="2" id="KW-0433">Leucine-rich repeat</keyword>
<comment type="similarity">
    <text evidence="1">Belongs to the disease resistance NB-LRR family.</text>
</comment>
<dbReference type="InterPro" id="IPR041118">
    <property type="entry name" value="Rx_N"/>
</dbReference>
<dbReference type="AlphaFoldDB" id="A0A0E0JWY4"/>
<dbReference type="GO" id="GO:0006952">
    <property type="term" value="P:defense response"/>
    <property type="evidence" value="ECO:0007669"/>
    <property type="project" value="UniProtKB-KW"/>
</dbReference>
<dbReference type="InterPro" id="IPR027417">
    <property type="entry name" value="P-loop_NTPase"/>
</dbReference>
<evidence type="ECO:0000256" key="4">
    <source>
        <dbReference type="ARBA" id="ARBA00022741"/>
    </source>
</evidence>
<dbReference type="Pfam" id="PF18052">
    <property type="entry name" value="Rx_N"/>
    <property type="match status" value="1"/>
</dbReference>
<dbReference type="Gene3D" id="3.40.50.300">
    <property type="entry name" value="P-loop containing nucleotide triphosphate hydrolases"/>
    <property type="match status" value="1"/>
</dbReference>
<name>A0A0E0JWY4_ORYPU</name>
<keyword evidence="4" id="KW-0547">Nucleotide-binding</keyword>
<sequence length="510" mass="55407">MASEAIVSGVVADMVGRLVSLVAGQLRDRRGDVEEKLRRVRRLVVRIESAVEAAEARRITGRALLAWLSELVDGAHQGRYFLDAFPVVTDHDDGGGGGGRGEVAVANPLNPAKRLRVAARRLVFWDGGAAAELDGVLADLESVSGDLTGFITMLQSCPPALHRPLNTNIYADSQMFGRQVERRRVFDFLLQDGDGEQAEAELAVLSIVGCQGLGKTTLVQHVCNDLEVRRRFSLIIELDFHCLSLMAAGETALLLRSMFTVTGGTASTTSVFGDGGETLTLLERKLRGVRFLAVFDSVDERRRRVIDAIMPTLRRGQRGSKVIVTSRHAKHVAGLATAADTITLRPPPPAEYWLFFKAHAFGGADAEADPQLVAAGQAIAKRLRLAASFFGGKMLAALLRSRPDLRFWRTVLSSGAADLPCLGYADDVVAGRLFPPHVTLQSVTMSRSPERGIVSLQDSCLITPPTESGDRRRCRSPELPVLLCKSVFPSYCIYYTAHCTISDIAFQISN</sequence>
<dbReference type="PRINTS" id="PR00364">
    <property type="entry name" value="DISEASERSIST"/>
</dbReference>
<evidence type="ECO:0000259" key="6">
    <source>
        <dbReference type="Pfam" id="PF00931"/>
    </source>
</evidence>
<dbReference type="HOGENOM" id="CLU_001090_3_0_1"/>
<feature type="domain" description="Disease resistance N-terminal" evidence="7">
    <location>
        <begin position="10"/>
        <end position="87"/>
    </location>
</feature>
<accession>A0A0E0JWY4</accession>